<sequence length="218" mass="23973">MISSGGSDGAEISDRQLFGEVKLALSRLSGRRLSKIEVEGPFLRSKLAWKIAVYQQAILYRIVALGTGTIRACDADDTIVGILTARAFIETVAVLQDVATRIERHLGREDLEEIDAIIMAKIFATRDTEMVREEAKLKSTNVLTSIEALDQAFPGVLQHYNLLSERCHPNTMGHHQLFATTDRVTGTVIFSEGKRIGRERDSALTGVMLAIFVATIDG</sequence>
<dbReference type="Proteomes" id="UP000823773">
    <property type="component" value="Unassembled WGS sequence"/>
</dbReference>
<accession>A0ACC5T2B4</accession>
<keyword evidence="2" id="KW-1185">Reference proteome</keyword>
<organism evidence="1 2">
    <name type="scientific">Ensifer adhaerens</name>
    <name type="common">Sinorhizobium morelense</name>
    <dbReference type="NCBI Taxonomy" id="106592"/>
    <lineage>
        <taxon>Bacteria</taxon>
        <taxon>Pseudomonadati</taxon>
        <taxon>Pseudomonadota</taxon>
        <taxon>Alphaproteobacteria</taxon>
        <taxon>Hyphomicrobiales</taxon>
        <taxon>Rhizobiaceae</taxon>
        <taxon>Sinorhizobium/Ensifer group</taxon>
        <taxon>Ensifer</taxon>
    </lineage>
</organism>
<comment type="caution">
    <text evidence="1">The sequence shown here is derived from an EMBL/GenBank/DDBJ whole genome shotgun (WGS) entry which is preliminary data.</text>
</comment>
<reference evidence="1" key="1">
    <citation type="submission" date="2021-03" db="EMBL/GenBank/DDBJ databases">
        <title>Genomic Encyclopedia of Type Strains, Phase IV (KMG-IV): sequencing the most valuable type-strain genomes for metagenomic binning, comparative biology and taxonomic classification.</title>
        <authorList>
            <person name="Goeker M."/>
        </authorList>
    </citation>
    <scope>NUCLEOTIDE SEQUENCE</scope>
    <source>
        <strain evidence="1">DSM 18131</strain>
    </source>
</reference>
<dbReference type="EMBL" id="JAGGJR010000010">
    <property type="protein sequence ID" value="MBP1875263.1"/>
    <property type="molecule type" value="Genomic_DNA"/>
</dbReference>
<evidence type="ECO:0000313" key="1">
    <source>
        <dbReference type="EMBL" id="MBP1875263.1"/>
    </source>
</evidence>
<name>A0ACC5T2B4_ENSAD</name>
<gene>
    <name evidence="1" type="ORF">J2Z19_004999</name>
</gene>
<evidence type="ECO:0000313" key="2">
    <source>
        <dbReference type="Proteomes" id="UP000823773"/>
    </source>
</evidence>
<proteinExistence type="predicted"/>
<protein>
    <submittedName>
        <fullName evidence="1">Tellurite resistance protein</fullName>
    </submittedName>
</protein>